<keyword evidence="3 7" id="KW-0728">SH3 domain</keyword>
<dbReference type="GO" id="GO:0009968">
    <property type="term" value="P:negative regulation of signal transduction"/>
    <property type="evidence" value="ECO:0007669"/>
    <property type="project" value="TreeGrafter"/>
</dbReference>
<dbReference type="FunFam" id="2.30.30.40:FF:000052">
    <property type="entry name" value="Ubiquitin-associated and SH3 domain-containing protein B"/>
    <property type="match status" value="1"/>
</dbReference>
<dbReference type="Proteomes" id="UP000574210">
    <property type="component" value="Unassembled WGS sequence"/>
</dbReference>
<dbReference type="InterPro" id="IPR035632">
    <property type="entry name" value="UBASH3B_SH3"/>
</dbReference>
<dbReference type="PROSITE" id="PS50030">
    <property type="entry name" value="UBA"/>
    <property type="match status" value="1"/>
</dbReference>
<dbReference type="GO" id="GO:0004725">
    <property type="term" value="F:protein tyrosine phosphatase activity"/>
    <property type="evidence" value="ECO:0007669"/>
    <property type="project" value="TreeGrafter"/>
</dbReference>
<dbReference type="SUPFAM" id="SSF50044">
    <property type="entry name" value="SH3-domain"/>
    <property type="match status" value="1"/>
</dbReference>
<keyword evidence="11" id="KW-1185">Reference proteome</keyword>
<dbReference type="InterPro" id="IPR029033">
    <property type="entry name" value="His_PPase_superfam"/>
</dbReference>
<dbReference type="FunFam" id="1.10.8.10:FF:000051">
    <property type="entry name" value="ubiquitin-associated and SH3 domain-containing protein B"/>
    <property type="match status" value="1"/>
</dbReference>
<reference evidence="10 11" key="1">
    <citation type="submission" date="2019-09" db="EMBL/GenBank/DDBJ databases">
        <title>Bird 10,000 Genomes (B10K) Project - Family phase.</title>
        <authorList>
            <person name="Zhang G."/>
        </authorList>
    </citation>
    <scope>NUCLEOTIDE SEQUENCE [LARGE SCALE GENOMIC DNA]</scope>
    <source>
        <strain evidence="10">B10K-CU-031-12</strain>
        <tissue evidence="10">Muscle</tissue>
    </source>
</reference>
<dbReference type="GO" id="GO:0051279">
    <property type="term" value="P:regulation of release of sequestered calcium ion into cytosol"/>
    <property type="evidence" value="ECO:0007669"/>
    <property type="project" value="TreeGrafter"/>
</dbReference>
<evidence type="ECO:0000256" key="7">
    <source>
        <dbReference type="PROSITE-ProRule" id="PRU00192"/>
    </source>
</evidence>
<dbReference type="Gene3D" id="3.40.50.1240">
    <property type="entry name" value="Phosphoglycerate mutase-like"/>
    <property type="match status" value="1"/>
</dbReference>
<evidence type="ECO:0000313" key="10">
    <source>
        <dbReference type="EMBL" id="NXF26757.1"/>
    </source>
</evidence>
<dbReference type="PROSITE" id="PS50002">
    <property type="entry name" value="SH3"/>
    <property type="match status" value="1"/>
</dbReference>
<evidence type="ECO:0000256" key="1">
    <source>
        <dbReference type="ARBA" id="ARBA00004123"/>
    </source>
</evidence>
<dbReference type="CDD" id="cd11936">
    <property type="entry name" value="SH3_UBASH3B"/>
    <property type="match status" value="1"/>
</dbReference>
<dbReference type="Gene3D" id="1.10.8.10">
    <property type="entry name" value="DNA helicase RuvA subunit, C-terminal domain"/>
    <property type="match status" value="1"/>
</dbReference>
<evidence type="ECO:0000259" key="8">
    <source>
        <dbReference type="PROSITE" id="PS50002"/>
    </source>
</evidence>
<gene>
    <name evidence="10" type="primary">Ubash3b</name>
    <name evidence="10" type="ORF">RHOROS_R05899</name>
</gene>
<feature type="non-terminal residue" evidence="10">
    <location>
        <position position="1"/>
    </location>
</feature>
<dbReference type="Pfam" id="PF22562">
    <property type="entry name" value="UBA_7"/>
    <property type="match status" value="1"/>
</dbReference>
<dbReference type="FunFam" id="3.40.50.1240:FF:000162">
    <property type="entry name" value="Ubiquitin-associated and SH3 domain-containing protein B"/>
    <property type="match status" value="1"/>
</dbReference>
<dbReference type="PANTHER" id="PTHR16469">
    <property type="entry name" value="UBIQUITIN-ASSOCIATED AND SH3 DOMAIN-CONTAINING BA-RELATED"/>
    <property type="match status" value="1"/>
</dbReference>
<evidence type="ECO:0000256" key="6">
    <source>
        <dbReference type="PIRSR" id="PIRSR613078-3"/>
    </source>
</evidence>
<sequence length="635" mass="70717">LAMAAREELYSKVIPRRSRQHRAGTIKHGSSLEILLSMGFPKARAQKALASTGGRSVQAACDWLFSHVGDPFLDDTLPREYVLYLRPTGPLAQKLSEFWQQSKQICGKNKAHNIFPHITLCQFFMCEDSKVDALTEALQATVMRWKCKFPAPLPLELYTSSNFIGLFVKEESAEVLKKFAADFAAEAASKAGDLSYPKCSLLHPSCYSSPGLWVTEPVPTAVSSSCRQAWRPFGFGYNAFYTFLLTLQVIYPYTPQNDDELELVPGDFIFMSPVEQSSTSEGWIYGISLATGCSGLLPENYITKADECGTWVFHGSYSILNTTSCPSLQAFADGALERRQQEDQGPGDAGPLTIICQNVQPLRISSQPGPQKRCLFVCRHGERMDVVFGKYWLSQCFDAKGRYMRSNLNMPHNLPQRSGGFRDYEKDAPITVLGCTQARLVGEALLETNTIVDYIYSSPSLRCVQTAHNILKGKSHRGRLSSPHLLQKNDKQRKNVDLSPWGMVISINFITELIIILLPHIPVSKLVVSESYDSYISRSYQVTKEIISECKGKGNNILIVAHASSLEACTCQLQGLSPQNSKDFVQMVRKIPYLGFCSCEELGDTGVWQLTDPPILPLTHGPTGGFNWRETLLQE</sequence>
<dbReference type="Pfam" id="PF14604">
    <property type="entry name" value="SH3_9"/>
    <property type="match status" value="1"/>
</dbReference>
<dbReference type="GO" id="GO:0005634">
    <property type="term" value="C:nucleus"/>
    <property type="evidence" value="ECO:0007669"/>
    <property type="project" value="UniProtKB-SubCell"/>
</dbReference>
<dbReference type="InterPro" id="IPR051710">
    <property type="entry name" value="Phosphatase_SH3-domain"/>
</dbReference>
<feature type="non-terminal residue" evidence="10">
    <location>
        <position position="635"/>
    </location>
</feature>
<evidence type="ECO:0000313" key="11">
    <source>
        <dbReference type="Proteomes" id="UP000574210"/>
    </source>
</evidence>
<keyword evidence="4" id="KW-0963">Cytoplasm</keyword>
<dbReference type="EMBL" id="VWYZ01000639">
    <property type="protein sequence ID" value="NXF26757.1"/>
    <property type="molecule type" value="Genomic_DNA"/>
</dbReference>
<dbReference type="InterPro" id="IPR036028">
    <property type="entry name" value="SH3-like_dom_sf"/>
</dbReference>
<keyword evidence="5" id="KW-0539">Nucleus</keyword>
<dbReference type="Pfam" id="PF00300">
    <property type="entry name" value="His_Phos_1"/>
    <property type="match status" value="1"/>
</dbReference>
<dbReference type="InterPro" id="IPR015940">
    <property type="entry name" value="UBA"/>
</dbReference>
<name>A0A7K8S9N3_9PASS</name>
<dbReference type="GO" id="GO:0045670">
    <property type="term" value="P:regulation of osteoclast differentiation"/>
    <property type="evidence" value="ECO:0007669"/>
    <property type="project" value="TreeGrafter"/>
</dbReference>
<accession>A0A7K8S9N3</accession>
<feature type="domain" description="UBA" evidence="9">
    <location>
        <begin position="25"/>
        <end position="67"/>
    </location>
</feature>
<dbReference type="PANTHER" id="PTHR16469:SF29">
    <property type="entry name" value="UBIQUITIN-ASSOCIATED AND SH3 DOMAIN-CONTAINING PROTEIN B"/>
    <property type="match status" value="1"/>
</dbReference>
<comment type="subcellular location">
    <subcellularLocation>
        <location evidence="2">Cytoplasm</location>
    </subcellularLocation>
    <subcellularLocation>
        <location evidence="1">Nucleus</location>
    </subcellularLocation>
</comment>
<dbReference type="SUPFAM" id="SSF46934">
    <property type="entry name" value="UBA-like"/>
    <property type="match status" value="1"/>
</dbReference>
<comment type="caution">
    <text evidence="10">The sequence shown here is derived from an EMBL/GenBank/DDBJ whole genome shotgun (WGS) entry which is preliminary data.</text>
</comment>
<dbReference type="GO" id="GO:0005737">
    <property type="term" value="C:cytoplasm"/>
    <property type="evidence" value="ECO:0007669"/>
    <property type="project" value="UniProtKB-SubCell"/>
</dbReference>
<feature type="domain" description="SH3" evidence="8">
    <location>
        <begin position="242"/>
        <end position="307"/>
    </location>
</feature>
<dbReference type="InterPro" id="IPR001452">
    <property type="entry name" value="SH3_domain"/>
</dbReference>
<dbReference type="GO" id="GO:0070527">
    <property type="term" value="P:platelet aggregation"/>
    <property type="evidence" value="ECO:0007669"/>
    <property type="project" value="TreeGrafter"/>
</dbReference>
<dbReference type="CDD" id="cd14301">
    <property type="entry name" value="UBA_UBS3B"/>
    <property type="match status" value="1"/>
</dbReference>
<dbReference type="SUPFAM" id="SSF53254">
    <property type="entry name" value="Phosphoglycerate mutase-like"/>
    <property type="match status" value="1"/>
</dbReference>
<dbReference type="GO" id="GO:0038063">
    <property type="term" value="P:collagen-activated tyrosine kinase receptor signaling pathway"/>
    <property type="evidence" value="ECO:0007669"/>
    <property type="project" value="TreeGrafter"/>
</dbReference>
<feature type="site" description="Transition state stabilizer" evidence="6">
    <location>
        <position position="562"/>
    </location>
</feature>
<dbReference type="SMART" id="SM00165">
    <property type="entry name" value="UBA"/>
    <property type="match status" value="1"/>
</dbReference>
<dbReference type="AlphaFoldDB" id="A0A7K8S9N3"/>
<dbReference type="SMART" id="SM00326">
    <property type="entry name" value="SH3"/>
    <property type="match status" value="1"/>
</dbReference>
<protein>
    <submittedName>
        <fullName evidence="10">UBS3B protein</fullName>
    </submittedName>
</protein>
<dbReference type="CDD" id="cd07067">
    <property type="entry name" value="HP_PGM_like"/>
    <property type="match status" value="1"/>
</dbReference>
<evidence type="ECO:0000256" key="3">
    <source>
        <dbReference type="ARBA" id="ARBA00022443"/>
    </source>
</evidence>
<evidence type="ECO:0000259" key="9">
    <source>
        <dbReference type="PROSITE" id="PS50030"/>
    </source>
</evidence>
<dbReference type="Gene3D" id="2.30.30.40">
    <property type="entry name" value="SH3 Domains"/>
    <property type="match status" value="1"/>
</dbReference>
<dbReference type="InterPro" id="IPR009060">
    <property type="entry name" value="UBA-like_sf"/>
</dbReference>
<evidence type="ECO:0000256" key="5">
    <source>
        <dbReference type="ARBA" id="ARBA00023242"/>
    </source>
</evidence>
<dbReference type="GO" id="GO:0045779">
    <property type="term" value="P:negative regulation of bone resorption"/>
    <property type="evidence" value="ECO:0007669"/>
    <property type="project" value="TreeGrafter"/>
</dbReference>
<organism evidence="10 11">
    <name type="scientific">Rhodinocichla rosea</name>
    <dbReference type="NCBI Taxonomy" id="58203"/>
    <lineage>
        <taxon>Eukaryota</taxon>
        <taxon>Metazoa</taxon>
        <taxon>Chordata</taxon>
        <taxon>Craniata</taxon>
        <taxon>Vertebrata</taxon>
        <taxon>Euteleostomi</taxon>
        <taxon>Archelosauria</taxon>
        <taxon>Archosauria</taxon>
        <taxon>Dinosauria</taxon>
        <taxon>Saurischia</taxon>
        <taxon>Theropoda</taxon>
        <taxon>Coelurosauria</taxon>
        <taxon>Aves</taxon>
        <taxon>Neognathae</taxon>
        <taxon>Neoaves</taxon>
        <taxon>Telluraves</taxon>
        <taxon>Australaves</taxon>
        <taxon>Passeriformes</taxon>
        <taxon>Thraupidae</taxon>
        <taxon>Rhodinocichla</taxon>
    </lineage>
</organism>
<proteinExistence type="predicted"/>
<evidence type="ECO:0000256" key="2">
    <source>
        <dbReference type="ARBA" id="ARBA00004496"/>
    </source>
</evidence>
<evidence type="ECO:0000256" key="4">
    <source>
        <dbReference type="ARBA" id="ARBA00022490"/>
    </source>
</evidence>
<dbReference type="InterPro" id="IPR013078">
    <property type="entry name" value="His_Pase_superF_clade-1"/>
</dbReference>